<dbReference type="STRING" id="112234.SAMN05421768_104146"/>
<evidence type="ECO:0000313" key="5">
    <source>
        <dbReference type="Proteomes" id="UP000279541"/>
    </source>
</evidence>
<organism evidence="3 4">
    <name type="scientific">Chryseobacterium joostei</name>
    <dbReference type="NCBI Taxonomy" id="112234"/>
    <lineage>
        <taxon>Bacteria</taxon>
        <taxon>Pseudomonadati</taxon>
        <taxon>Bacteroidota</taxon>
        <taxon>Flavobacteriia</taxon>
        <taxon>Flavobacteriales</taxon>
        <taxon>Weeksellaceae</taxon>
        <taxon>Chryseobacterium group</taxon>
        <taxon>Chryseobacterium</taxon>
    </lineage>
</organism>
<sequence>MKTLLIPLILILFSCSGKQKESSSSPPDIWDSKSKDESKNSQSTKSEETKSSKTKKNNPYSIITEKEADINQDGKPDNIIVYSTEWNKEIKPTDFKIFRVVVKLSNDKNKFTTFTNSNIIQPYYPDNVASGFSDVKIKDNYFTIEQVNAGGGIIENSYTTFKYDKIKKGIYLHKYSTLTSEMSSGDEQEYKTELTTKDFGFISFENFNDRTIHSK</sequence>
<protein>
    <recommendedName>
        <fullName evidence="6">Lipoprotein</fullName>
    </recommendedName>
</protein>
<dbReference type="Proteomes" id="UP000279541">
    <property type="component" value="Chromosome"/>
</dbReference>
<name>A0A1N7ICX6_9FLAO</name>
<evidence type="ECO:0000313" key="2">
    <source>
        <dbReference type="EMBL" id="AZB01950.1"/>
    </source>
</evidence>
<dbReference type="AlphaFoldDB" id="A0A1N7ICX6"/>
<keyword evidence="5" id="KW-1185">Reference proteome</keyword>
<dbReference type="RefSeq" id="WP_076353695.1">
    <property type="nucleotide sequence ID" value="NZ_CP033926.1"/>
</dbReference>
<feature type="compositionally biased region" description="Basic and acidic residues" evidence="1">
    <location>
        <begin position="30"/>
        <end position="51"/>
    </location>
</feature>
<evidence type="ECO:0000313" key="4">
    <source>
        <dbReference type="Proteomes" id="UP000186106"/>
    </source>
</evidence>
<dbReference type="PROSITE" id="PS51257">
    <property type="entry name" value="PROKAR_LIPOPROTEIN"/>
    <property type="match status" value="1"/>
</dbReference>
<evidence type="ECO:0008006" key="6">
    <source>
        <dbReference type="Google" id="ProtNLM"/>
    </source>
</evidence>
<reference evidence="2 5" key="2">
    <citation type="submission" date="2018-11" db="EMBL/GenBank/DDBJ databases">
        <title>Proposal to divide the Flavobacteriaceae and reorganize its genera based on Amino Acid Identity values calculated from whole genome sequences.</title>
        <authorList>
            <person name="Nicholson A.C."/>
            <person name="Gulvik C.A."/>
            <person name="Whitney A.M."/>
            <person name="Humrighouse B.W."/>
            <person name="Bell M."/>
            <person name="Holmes B."/>
            <person name="Steigerwalt A.G."/>
            <person name="Villarma A."/>
            <person name="Sheth M."/>
            <person name="Batra D."/>
            <person name="Pryor J."/>
            <person name="Bernardet J.-F."/>
            <person name="Hugo C."/>
            <person name="Kampfer P."/>
            <person name="Newman J."/>
            <person name="McQuiston J.R."/>
        </authorList>
    </citation>
    <scope>NUCLEOTIDE SEQUENCE [LARGE SCALE GENOMIC DNA]</scope>
    <source>
        <strain evidence="2 5">DSM 16927</strain>
    </source>
</reference>
<proteinExistence type="predicted"/>
<gene>
    <name evidence="2" type="ORF">EG359_21200</name>
    <name evidence="3" type="ORF">SAMN05421768_104146</name>
</gene>
<dbReference type="Proteomes" id="UP000186106">
    <property type="component" value="Unassembled WGS sequence"/>
</dbReference>
<reference evidence="3 4" key="1">
    <citation type="submission" date="2017-01" db="EMBL/GenBank/DDBJ databases">
        <authorList>
            <person name="Mah S.A."/>
            <person name="Swanson W.J."/>
            <person name="Moy G.W."/>
            <person name="Vacquier V.D."/>
        </authorList>
    </citation>
    <scope>NUCLEOTIDE SEQUENCE [LARGE SCALE GENOMIC DNA]</scope>
    <source>
        <strain evidence="3 4">DSM 16927</strain>
    </source>
</reference>
<dbReference type="OrthoDB" id="86940at2"/>
<evidence type="ECO:0000313" key="3">
    <source>
        <dbReference type="EMBL" id="SIS34872.1"/>
    </source>
</evidence>
<evidence type="ECO:0000256" key="1">
    <source>
        <dbReference type="SAM" id="MobiDB-lite"/>
    </source>
</evidence>
<dbReference type="EMBL" id="FTNZ01000004">
    <property type="protein sequence ID" value="SIS34872.1"/>
    <property type="molecule type" value="Genomic_DNA"/>
</dbReference>
<dbReference type="EMBL" id="CP033926">
    <property type="protein sequence ID" value="AZB01950.1"/>
    <property type="molecule type" value="Genomic_DNA"/>
</dbReference>
<accession>A0A1N7ICX6</accession>
<dbReference type="KEGG" id="cjt:EG359_21200"/>
<feature type="region of interest" description="Disordered" evidence="1">
    <location>
        <begin position="17"/>
        <end position="68"/>
    </location>
</feature>